<proteinExistence type="predicted"/>
<evidence type="ECO:0000313" key="3">
    <source>
        <dbReference type="Proteomes" id="UP000267841"/>
    </source>
</evidence>
<dbReference type="InterPro" id="IPR050570">
    <property type="entry name" value="Cell_wall_metabolism_enzyme"/>
</dbReference>
<feature type="domain" description="M23ase beta-sheet core" evidence="1">
    <location>
        <begin position="44"/>
        <end position="135"/>
    </location>
</feature>
<reference evidence="2 3" key="1">
    <citation type="submission" date="2018-10" db="EMBL/GenBank/DDBJ databases">
        <title>Genomic Encyclopedia of Archaeal and Bacterial Type Strains, Phase II (KMG-II): from individual species to whole genera.</title>
        <authorList>
            <person name="Goeker M."/>
        </authorList>
    </citation>
    <scope>NUCLEOTIDE SEQUENCE [LARGE SCALE GENOMIC DNA]</scope>
    <source>
        <strain evidence="2 3">DSM 16510</strain>
    </source>
</reference>
<organism evidence="2 3">
    <name type="scientific">Hydrogenivirga caldilitoris</name>
    <dbReference type="NCBI Taxonomy" id="246264"/>
    <lineage>
        <taxon>Bacteria</taxon>
        <taxon>Pseudomonadati</taxon>
        <taxon>Aquificota</taxon>
        <taxon>Aquificia</taxon>
        <taxon>Aquificales</taxon>
        <taxon>Aquificaceae</taxon>
        <taxon>Hydrogenivirga</taxon>
    </lineage>
</organism>
<dbReference type="CDD" id="cd12797">
    <property type="entry name" value="M23_peptidase"/>
    <property type="match status" value="1"/>
</dbReference>
<dbReference type="EMBL" id="RCCJ01000001">
    <property type="protein sequence ID" value="RLJ70750.1"/>
    <property type="molecule type" value="Genomic_DNA"/>
</dbReference>
<dbReference type="OrthoDB" id="9810477at2"/>
<dbReference type="PROSITE" id="PS51257">
    <property type="entry name" value="PROKAR_LIPOPROTEIN"/>
    <property type="match status" value="1"/>
</dbReference>
<name>A0A497XRC9_9AQUI</name>
<dbReference type="InterPro" id="IPR011055">
    <property type="entry name" value="Dup_hybrid_motif"/>
</dbReference>
<dbReference type="AlphaFoldDB" id="A0A497XRC9"/>
<dbReference type="Proteomes" id="UP000267841">
    <property type="component" value="Unassembled WGS sequence"/>
</dbReference>
<dbReference type="Pfam" id="PF01551">
    <property type="entry name" value="Peptidase_M23"/>
    <property type="match status" value="1"/>
</dbReference>
<dbReference type="GO" id="GO:0004222">
    <property type="term" value="F:metalloendopeptidase activity"/>
    <property type="evidence" value="ECO:0007669"/>
    <property type="project" value="TreeGrafter"/>
</dbReference>
<gene>
    <name evidence="2" type="ORF">BCF55_1033</name>
</gene>
<dbReference type="PANTHER" id="PTHR21666:SF270">
    <property type="entry name" value="MUREIN HYDROLASE ACTIVATOR ENVC"/>
    <property type="match status" value="1"/>
</dbReference>
<dbReference type="Gene3D" id="2.70.70.10">
    <property type="entry name" value="Glucose Permease (Domain IIA)"/>
    <property type="match status" value="1"/>
</dbReference>
<dbReference type="SUPFAM" id="SSF51261">
    <property type="entry name" value="Duplicated hybrid motif"/>
    <property type="match status" value="1"/>
</dbReference>
<accession>A0A497XRC9</accession>
<protein>
    <submittedName>
        <fullName evidence="2">Peptidase M23-like protein</fullName>
    </submittedName>
</protein>
<evidence type="ECO:0000313" key="2">
    <source>
        <dbReference type="EMBL" id="RLJ70750.1"/>
    </source>
</evidence>
<dbReference type="PANTHER" id="PTHR21666">
    <property type="entry name" value="PEPTIDASE-RELATED"/>
    <property type="match status" value="1"/>
</dbReference>
<dbReference type="InterPro" id="IPR016047">
    <property type="entry name" value="M23ase_b-sheet_dom"/>
</dbReference>
<dbReference type="RefSeq" id="WP_121010945.1">
    <property type="nucleotide sequence ID" value="NZ_RCCJ01000001.1"/>
</dbReference>
<sequence length="140" mass="15757">MKFLLTAVIMLIVSCAQRPVKVEKPEIKVPEYFTPVKGNFHKGERGFFIETKCSDFVRAVESGKVIYAGRDLENYGWVVIVEQSDGFVSVYGKLKDPWVKTGEGIKSRQVIGKVGEDKGTCGIYYELRDAYGKPIFPALR</sequence>
<keyword evidence="3" id="KW-1185">Reference proteome</keyword>
<comment type="caution">
    <text evidence="2">The sequence shown here is derived from an EMBL/GenBank/DDBJ whole genome shotgun (WGS) entry which is preliminary data.</text>
</comment>
<evidence type="ECO:0000259" key="1">
    <source>
        <dbReference type="Pfam" id="PF01551"/>
    </source>
</evidence>